<keyword evidence="2" id="KW-1185">Reference proteome</keyword>
<comment type="caution">
    <text evidence="1">The sequence shown here is derived from an EMBL/GenBank/DDBJ whole genome shotgun (WGS) entry which is preliminary data.</text>
</comment>
<protein>
    <submittedName>
        <fullName evidence="1">Uncharacterized protein DUF4860</fullName>
    </submittedName>
</protein>
<dbReference type="EMBL" id="SMCQ01000023">
    <property type="protein sequence ID" value="TCV93587.1"/>
    <property type="molecule type" value="Genomic_DNA"/>
</dbReference>
<dbReference type="AlphaFoldDB" id="A0A4R3YLW0"/>
<proteinExistence type="predicted"/>
<dbReference type="InterPro" id="IPR032340">
    <property type="entry name" value="DUF4860"/>
</dbReference>
<evidence type="ECO:0000313" key="1">
    <source>
        <dbReference type="EMBL" id="TCV93587.1"/>
    </source>
</evidence>
<accession>A0A4R3YLW0</accession>
<name>A0A4R3YLW0_9FIRM</name>
<evidence type="ECO:0000313" key="2">
    <source>
        <dbReference type="Proteomes" id="UP000295515"/>
    </source>
</evidence>
<dbReference type="Pfam" id="PF16152">
    <property type="entry name" value="DUF4860"/>
    <property type="match status" value="1"/>
</dbReference>
<reference evidence="1 2" key="1">
    <citation type="submission" date="2019-03" db="EMBL/GenBank/DDBJ databases">
        <title>Genomic Encyclopedia of Type Strains, Phase IV (KMG-IV): sequencing the most valuable type-strain genomes for metagenomic binning, comparative biology and taxonomic classification.</title>
        <authorList>
            <person name="Goeker M."/>
        </authorList>
    </citation>
    <scope>NUCLEOTIDE SEQUENCE [LARGE SCALE GENOMIC DNA]</scope>
    <source>
        <strain evidence="1 2">DSM 29487</strain>
    </source>
</reference>
<organism evidence="1 2">
    <name type="scientific">Longibaculum muris</name>
    <dbReference type="NCBI Taxonomy" id="1796628"/>
    <lineage>
        <taxon>Bacteria</taxon>
        <taxon>Bacillati</taxon>
        <taxon>Bacillota</taxon>
        <taxon>Erysipelotrichia</taxon>
        <taxon>Erysipelotrichales</taxon>
        <taxon>Coprobacillaceae</taxon>
        <taxon>Longibaculum</taxon>
    </lineage>
</organism>
<dbReference type="GeneID" id="98916325"/>
<gene>
    <name evidence="1" type="ORF">EDD60_12321</name>
</gene>
<sequence length="149" mass="17709">MSRQSHIQSLMNLLLILIFVIGSFFIISSEIQGYQNIHESILQQEDLTIPLSYIHTKLKENENQQMIQVKTINQHPCLIIQNQKTITYIYYQDGYLQEIYADSQYTPLFSEGEKLFAIDDFQISYDHQLYTFIVTKHQRSEQLTVYIHR</sequence>
<dbReference type="Proteomes" id="UP000295515">
    <property type="component" value="Unassembled WGS sequence"/>
</dbReference>
<dbReference type="RefSeq" id="WP_066443943.1">
    <property type="nucleotide sequence ID" value="NZ_CAUWFI010000001.1"/>
</dbReference>